<dbReference type="SMART" id="SM00192">
    <property type="entry name" value="LDLa"/>
    <property type="match status" value="6"/>
</dbReference>
<dbReference type="InterPro" id="IPR051221">
    <property type="entry name" value="LDLR-related"/>
</dbReference>
<dbReference type="InterPro" id="IPR009030">
    <property type="entry name" value="Growth_fac_rcpt_cys_sf"/>
</dbReference>
<sequence length="719" mass="81089">MFKCKNGICLDYKHLCNGQNDCGDFSDEGLLCNVNECLQTNPRVCAHKCIDKGIGYSCQCNEGYVMNANDSYLCEDLDECEESPCPHFCRNTQGSYRCDCAEGYVSMDSGHRCRAASGKPKLIFTNRHVIREMNVDGNNSRPLVANLTNAVGLDYDIQENCIYWSDVTHISSSIKKMCNGSKPAVLHSAVQSPDVIALDWVGRNLYWCDKGKDTIEVSKLDGQYHKVLINEGLQDPRAIVLDPYNGYLYWTDWGNQPHIGKAGMDGSQQKIIVNNSLGWPNALTISYVTKELFWVDAHQDYIAYSDLNGTNIKMIRTRDTSPKYVQHIFAITVFEDYLYWTDWELKGVLRAEKYTGKNITTIYQTTDRPMDIHVYHPYRQLPLKDNPCEDNGGCDTMCLLAPGGGKTCTCPENFVLEEDGVSCHNNCVSSMFVCASTYKCIPFWWKCDTQDDCGDNSDEPEECRPYICTPGQFQCINGTCIHPSQICDNHKHCPDGSDESDCDEYVCVLSQFKCPPHNGSRRTASPAAASVTARRTVLAATTSWTVRCPPASADWFSCNNSKCIPEVWVCDGDQDCSDGSDEMPDCSTRQCPEENFRRVVVCNNGRCIPYSWKCDSDYDCPNREDEDSEECQGSHTCEQSEFKCNNSKCIPFHWKCDGEDDCHDQSDEDGCPVNCTATQFRCDDGRWETYCVTYCFSSTATTTTNNFILTRRHTRKTTT</sequence>
<dbReference type="GO" id="GO:0043235">
    <property type="term" value="C:receptor complex"/>
    <property type="evidence" value="ECO:0007669"/>
    <property type="project" value="TreeGrafter"/>
</dbReference>
<feature type="disulfide bond" evidence="13">
    <location>
        <begin position="656"/>
        <end position="671"/>
    </location>
</feature>
<dbReference type="SUPFAM" id="SSF63825">
    <property type="entry name" value="YWTD domain"/>
    <property type="match status" value="1"/>
</dbReference>
<dbReference type="FunFam" id="2.120.10.30:FF:000035">
    <property type="entry name" value="Low-density lipoprotein receptor-related protein 2"/>
    <property type="match status" value="1"/>
</dbReference>
<comment type="caution">
    <text evidence="12">Lacks conserved residue(s) required for the propagation of feature annotation.</text>
</comment>
<dbReference type="Gene3D" id="4.10.400.10">
    <property type="entry name" value="Low-density Lipoprotein Receptor"/>
    <property type="match status" value="6"/>
</dbReference>
<feature type="disulfide bond" evidence="13">
    <location>
        <begin position="475"/>
        <end position="493"/>
    </location>
</feature>
<keyword evidence="10 16" id="KW-0675">Receptor</keyword>
<keyword evidence="6" id="KW-0677">Repeat</keyword>
<evidence type="ECO:0000256" key="9">
    <source>
        <dbReference type="ARBA" id="ARBA00023157"/>
    </source>
</evidence>
<dbReference type="Pfam" id="PF00057">
    <property type="entry name" value="Ldl_recept_a"/>
    <property type="match status" value="6"/>
</dbReference>
<keyword evidence="16" id="KW-0449">Lipoprotein</keyword>
<feature type="repeat" description="LDL-receptor class B" evidence="14">
    <location>
        <begin position="203"/>
        <end position="245"/>
    </location>
</feature>
<keyword evidence="3 12" id="KW-0245">EGF-like domain</keyword>
<feature type="disulfide bond" evidence="13">
    <location>
        <begin position="637"/>
        <end position="649"/>
    </location>
</feature>
<gene>
    <name evidence="16" type="primary">LRP1_6</name>
    <name evidence="16" type="ORF">GWK47_008584</name>
</gene>
<feature type="domain" description="EGF-like" evidence="15">
    <location>
        <begin position="76"/>
        <end position="114"/>
    </location>
</feature>
<feature type="disulfide bond" evidence="13">
    <location>
        <begin position="4"/>
        <end position="22"/>
    </location>
</feature>
<keyword evidence="8" id="KW-0472">Membrane</keyword>
<evidence type="ECO:0000256" key="4">
    <source>
        <dbReference type="ARBA" id="ARBA00022583"/>
    </source>
</evidence>
<accession>A0A8J4XY75</accession>
<dbReference type="PROSITE" id="PS01187">
    <property type="entry name" value="EGF_CA"/>
    <property type="match status" value="1"/>
</dbReference>
<dbReference type="SMART" id="SM00181">
    <property type="entry name" value="EGF"/>
    <property type="match status" value="3"/>
</dbReference>
<dbReference type="InterPro" id="IPR011042">
    <property type="entry name" value="6-blade_b-propeller_TolB-like"/>
</dbReference>
<dbReference type="GO" id="GO:0005886">
    <property type="term" value="C:plasma membrane"/>
    <property type="evidence" value="ECO:0007669"/>
    <property type="project" value="TreeGrafter"/>
</dbReference>
<dbReference type="FunFam" id="4.10.400.10:FF:000007">
    <property type="entry name" value="Low density lipoprotein receptor-related protein 1"/>
    <property type="match status" value="1"/>
</dbReference>
<reference evidence="16" key="1">
    <citation type="submission" date="2020-07" db="EMBL/GenBank/DDBJ databases">
        <title>The High-quality genome of the commercially important snow crab, Chionoecetes opilio.</title>
        <authorList>
            <person name="Jeong J.-H."/>
            <person name="Ryu S."/>
        </authorList>
    </citation>
    <scope>NUCLEOTIDE SEQUENCE</scope>
    <source>
        <strain evidence="16">MADBK_172401_WGS</strain>
        <tissue evidence="16">Digestive gland</tissue>
    </source>
</reference>
<dbReference type="SUPFAM" id="SSF57184">
    <property type="entry name" value="Growth factor receptor domain"/>
    <property type="match status" value="1"/>
</dbReference>
<dbReference type="InterPro" id="IPR018097">
    <property type="entry name" value="EGF_Ca-bd_CS"/>
</dbReference>
<dbReference type="GO" id="GO:0005041">
    <property type="term" value="F:low-density lipoprotein particle receptor activity"/>
    <property type="evidence" value="ECO:0007669"/>
    <property type="project" value="TreeGrafter"/>
</dbReference>
<dbReference type="Gene3D" id="2.120.10.30">
    <property type="entry name" value="TolB, C-terminal domain"/>
    <property type="match status" value="1"/>
</dbReference>
<feature type="disulfide bond" evidence="13">
    <location>
        <begin position="468"/>
        <end position="480"/>
    </location>
</feature>
<dbReference type="SUPFAM" id="SSF57196">
    <property type="entry name" value="EGF/Laminin"/>
    <property type="match status" value="1"/>
</dbReference>
<evidence type="ECO:0000256" key="13">
    <source>
        <dbReference type="PROSITE-ProRule" id="PRU00124"/>
    </source>
</evidence>
<dbReference type="Pfam" id="PF00058">
    <property type="entry name" value="Ldl_recept_b"/>
    <property type="match status" value="3"/>
</dbReference>
<evidence type="ECO:0000256" key="2">
    <source>
        <dbReference type="ARBA" id="ARBA00004479"/>
    </source>
</evidence>
<evidence type="ECO:0000256" key="12">
    <source>
        <dbReference type="PROSITE-ProRule" id="PRU00076"/>
    </source>
</evidence>
<dbReference type="CDD" id="cd00112">
    <property type="entry name" value="LDLa"/>
    <property type="match status" value="6"/>
</dbReference>
<dbReference type="Pfam" id="PF07645">
    <property type="entry name" value="EGF_CA"/>
    <property type="match status" value="1"/>
</dbReference>
<evidence type="ECO:0000313" key="16">
    <source>
        <dbReference type="EMBL" id="KAG0716890.1"/>
    </source>
</evidence>
<keyword evidence="11" id="KW-0325">Glycoprotein</keyword>
<dbReference type="PROSITE" id="PS51120">
    <property type="entry name" value="LDLRB"/>
    <property type="match status" value="2"/>
</dbReference>
<proteinExistence type="predicted"/>
<dbReference type="GO" id="GO:0005509">
    <property type="term" value="F:calcium ion binding"/>
    <property type="evidence" value="ECO:0007669"/>
    <property type="project" value="InterPro"/>
</dbReference>
<dbReference type="PROSITE" id="PS01186">
    <property type="entry name" value="EGF_2"/>
    <property type="match status" value="1"/>
</dbReference>
<evidence type="ECO:0000256" key="3">
    <source>
        <dbReference type="ARBA" id="ARBA00022536"/>
    </source>
</evidence>
<dbReference type="InterPro" id="IPR002172">
    <property type="entry name" value="LDrepeatLR_classA_rpt"/>
</dbReference>
<evidence type="ECO:0000256" key="8">
    <source>
        <dbReference type="ARBA" id="ARBA00023136"/>
    </source>
</evidence>
<dbReference type="EMBL" id="JACEEZ010018456">
    <property type="protein sequence ID" value="KAG0716890.1"/>
    <property type="molecule type" value="Genomic_DNA"/>
</dbReference>
<comment type="subcellular location">
    <subcellularLocation>
        <location evidence="1">Endomembrane system</location>
    </subcellularLocation>
    <subcellularLocation>
        <location evidence="2">Membrane</location>
        <topology evidence="2">Single-pass type I membrane protein</topology>
    </subcellularLocation>
</comment>
<dbReference type="FunFam" id="2.10.25.10:FF:000009">
    <property type="entry name" value="Low-density lipoprotein receptor isoform 1"/>
    <property type="match status" value="1"/>
</dbReference>
<evidence type="ECO:0000256" key="10">
    <source>
        <dbReference type="ARBA" id="ARBA00023170"/>
    </source>
</evidence>
<organism evidence="16 17">
    <name type="scientific">Chionoecetes opilio</name>
    <name type="common">Atlantic snow crab</name>
    <name type="synonym">Cancer opilio</name>
    <dbReference type="NCBI Taxonomy" id="41210"/>
    <lineage>
        <taxon>Eukaryota</taxon>
        <taxon>Metazoa</taxon>
        <taxon>Ecdysozoa</taxon>
        <taxon>Arthropoda</taxon>
        <taxon>Crustacea</taxon>
        <taxon>Multicrustacea</taxon>
        <taxon>Malacostraca</taxon>
        <taxon>Eumalacostraca</taxon>
        <taxon>Eucarida</taxon>
        <taxon>Decapoda</taxon>
        <taxon>Pleocyemata</taxon>
        <taxon>Brachyura</taxon>
        <taxon>Eubrachyura</taxon>
        <taxon>Majoidea</taxon>
        <taxon>Majidae</taxon>
        <taxon>Chionoecetes</taxon>
    </lineage>
</organism>
<dbReference type="PROSITE" id="PS50068">
    <property type="entry name" value="LDLRA_2"/>
    <property type="match status" value="6"/>
</dbReference>
<evidence type="ECO:0000259" key="15">
    <source>
        <dbReference type="PROSITE" id="PS50026"/>
    </source>
</evidence>
<dbReference type="SMART" id="SM00179">
    <property type="entry name" value="EGF_CA"/>
    <property type="match status" value="2"/>
</dbReference>
<dbReference type="SMART" id="SM00135">
    <property type="entry name" value="LY"/>
    <property type="match status" value="5"/>
</dbReference>
<evidence type="ECO:0000256" key="6">
    <source>
        <dbReference type="ARBA" id="ARBA00022737"/>
    </source>
</evidence>
<evidence type="ECO:0000313" key="17">
    <source>
        <dbReference type="Proteomes" id="UP000770661"/>
    </source>
</evidence>
<evidence type="ECO:0000256" key="7">
    <source>
        <dbReference type="ARBA" id="ARBA00022989"/>
    </source>
</evidence>
<evidence type="ECO:0000256" key="14">
    <source>
        <dbReference type="PROSITE-ProRule" id="PRU00461"/>
    </source>
</evidence>
<dbReference type="Gene3D" id="2.10.25.10">
    <property type="entry name" value="Laminin"/>
    <property type="match status" value="2"/>
</dbReference>
<evidence type="ECO:0000256" key="1">
    <source>
        <dbReference type="ARBA" id="ARBA00004308"/>
    </source>
</evidence>
<keyword evidence="17" id="KW-1185">Reference proteome</keyword>
<evidence type="ECO:0000256" key="5">
    <source>
        <dbReference type="ARBA" id="ARBA00022692"/>
    </source>
</evidence>
<evidence type="ECO:0000256" key="11">
    <source>
        <dbReference type="ARBA" id="ARBA00023180"/>
    </source>
</evidence>
<dbReference type="PANTHER" id="PTHR22722">
    <property type="entry name" value="LOW-DENSITY LIPOPROTEIN RECEPTOR-RELATED PROTEIN 2-RELATED"/>
    <property type="match status" value="1"/>
</dbReference>
<dbReference type="InterPro" id="IPR036055">
    <property type="entry name" value="LDL_receptor-like_sf"/>
</dbReference>
<feature type="disulfide bond" evidence="13">
    <location>
        <begin position="602"/>
        <end position="620"/>
    </location>
</feature>
<feature type="repeat" description="LDL-receptor class B" evidence="14">
    <location>
        <begin position="246"/>
        <end position="289"/>
    </location>
</feature>
<dbReference type="InterPro" id="IPR000152">
    <property type="entry name" value="EGF-type_Asp/Asn_hydroxyl_site"/>
</dbReference>
<dbReference type="PROSITE" id="PS01209">
    <property type="entry name" value="LDLRA_1"/>
    <property type="match status" value="2"/>
</dbReference>
<dbReference type="GO" id="GO:0006897">
    <property type="term" value="P:endocytosis"/>
    <property type="evidence" value="ECO:0007669"/>
    <property type="project" value="UniProtKB-KW"/>
</dbReference>
<dbReference type="InterPro" id="IPR000742">
    <property type="entry name" value="EGF"/>
</dbReference>
<dbReference type="InterPro" id="IPR049883">
    <property type="entry name" value="NOTCH1_EGF-like"/>
</dbReference>
<feature type="disulfide bond" evidence="13">
    <location>
        <begin position="644"/>
        <end position="662"/>
    </location>
</feature>
<feature type="disulfide bond" evidence="13">
    <location>
        <begin position="558"/>
        <end position="576"/>
    </location>
</feature>
<dbReference type="AlphaFoldDB" id="A0A8J4XY75"/>
<dbReference type="FunFam" id="4.10.400.10:FF:000045">
    <property type="entry name" value="Low-density lipoprotein receptor-related protein 2"/>
    <property type="match status" value="1"/>
</dbReference>
<keyword evidence="7" id="KW-1133">Transmembrane helix</keyword>
<dbReference type="PANTHER" id="PTHR22722:SF14">
    <property type="entry name" value="MEGALIN, ISOFORM A"/>
    <property type="match status" value="1"/>
</dbReference>
<dbReference type="Proteomes" id="UP000770661">
    <property type="component" value="Unassembled WGS sequence"/>
</dbReference>
<feature type="disulfide bond" evidence="13">
    <location>
        <begin position="487"/>
        <end position="502"/>
    </location>
</feature>
<keyword evidence="5" id="KW-0812">Transmembrane</keyword>
<dbReference type="GO" id="GO:0012505">
    <property type="term" value="C:endomembrane system"/>
    <property type="evidence" value="ECO:0007669"/>
    <property type="project" value="UniProtKB-SubCell"/>
</dbReference>
<dbReference type="PROSITE" id="PS50026">
    <property type="entry name" value="EGF_3"/>
    <property type="match status" value="1"/>
</dbReference>
<dbReference type="InterPro" id="IPR001881">
    <property type="entry name" value="EGF-like_Ca-bd_dom"/>
</dbReference>
<dbReference type="InterPro" id="IPR023415">
    <property type="entry name" value="LDLR_class-A_CS"/>
</dbReference>
<keyword evidence="9 13" id="KW-1015">Disulfide bond</keyword>
<dbReference type="InterPro" id="IPR000033">
    <property type="entry name" value="LDLR_classB_rpt"/>
</dbReference>
<name>A0A8J4XY75_CHIOP</name>
<dbReference type="PRINTS" id="PR00261">
    <property type="entry name" value="LDLRECEPTOR"/>
</dbReference>
<keyword evidence="4" id="KW-0254">Endocytosis</keyword>
<comment type="caution">
    <text evidence="16">The sequence shown here is derived from an EMBL/GenBank/DDBJ whole genome shotgun (WGS) entry which is preliminary data.</text>
</comment>
<dbReference type="PROSITE" id="PS00010">
    <property type="entry name" value="ASX_HYDROXYL"/>
    <property type="match status" value="1"/>
</dbReference>
<dbReference type="OrthoDB" id="9990982at2759"/>
<protein>
    <submittedName>
        <fullName evidence="16">Low-density lipoprotein receptor-related protein 1</fullName>
    </submittedName>
</protein>
<dbReference type="SUPFAM" id="SSF57424">
    <property type="entry name" value="LDL receptor-like module"/>
    <property type="match status" value="4"/>
</dbReference>